<keyword evidence="2" id="KW-0479">Metal-binding</keyword>
<dbReference type="PANTHER" id="PTHR10827">
    <property type="entry name" value="RETICULOCALBIN"/>
    <property type="match status" value="1"/>
</dbReference>
<dbReference type="GO" id="GO:0005788">
    <property type="term" value="C:endoplasmic reticulum lumen"/>
    <property type="evidence" value="ECO:0007669"/>
    <property type="project" value="UniProtKB-SubCell"/>
</dbReference>
<keyword evidence="5" id="KW-0256">Endoplasmic reticulum</keyword>
<keyword evidence="3" id="KW-0732">Signal</keyword>
<dbReference type="OrthoDB" id="293868at2759"/>
<dbReference type="KEGG" id="shx:MS3_00006878"/>
<reference evidence="13" key="4">
    <citation type="journal article" date="2022" name="PLoS Pathog.">
        <title>Chromosome-level genome of Schistosoma haematobium underpins genome-wide explorations of molecular variation.</title>
        <authorList>
            <person name="Stroehlein A.J."/>
            <person name="Korhonen P.K."/>
            <person name="Lee V.V."/>
            <person name="Ralph S.A."/>
            <person name="Mentink-Kane M."/>
            <person name="You H."/>
            <person name="McManus D.P."/>
            <person name="Tchuente L.T."/>
            <person name="Stothard J.R."/>
            <person name="Kaur P."/>
            <person name="Dudchenko O."/>
            <person name="Aiden E.L."/>
            <person name="Yang B."/>
            <person name="Yang H."/>
            <person name="Emery A.M."/>
            <person name="Webster B.L."/>
            <person name="Brindley P.J."/>
            <person name="Rollinson D."/>
            <person name="Chang B.C.H."/>
            <person name="Gasser R.B."/>
            <person name="Young N.D."/>
        </authorList>
    </citation>
    <scope>NUCLEOTIDE SEQUENCE</scope>
</reference>
<evidence type="ECO:0000256" key="11">
    <source>
        <dbReference type="ARBA" id="ARBA00072696"/>
    </source>
</evidence>
<comment type="subunit">
    <text evidence="10">Interacts with PCSK6 (immature form including the propeptide); probably involved in the maturation and the secretion of PCSK6.</text>
</comment>
<evidence type="ECO:0000256" key="9">
    <source>
        <dbReference type="ARBA" id="ARBA00056975"/>
    </source>
</evidence>
<keyword evidence="4" id="KW-0677">Repeat</keyword>
<dbReference type="InterPro" id="IPR002048">
    <property type="entry name" value="EF_hand_dom"/>
</dbReference>
<evidence type="ECO:0000313" key="13">
    <source>
        <dbReference type="EMBL" id="KAH9585709.1"/>
    </source>
</evidence>
<evidence type="ECO:0000256" key="8">
    <source>
        <dbReference type="ARBA" id="ARBA00023186"/>
    </source>
</evidence>
<dbReference type="GO" id="GO:0015031">
    <property type="term" value="P:protein transport"/>
    <property type="evidence" value="ECO:0007669"/>
    <property type="project" value="UniProtKB-ARBA"/>
</dbReference>
<protein>
    <recommendedName>
        <fullName evidence="11">Reticulocalbin-3</fullName>
    </recommendedName>
</protein>
<dbReference type="Pfam" id="PF13499">
    <property type="entry name" value="EF-hand_7"/>
    <property type="match status" value="1"/>
</dbReference>
<name>A0A6A5DXM5_SCHHA</name>
<accession>A0A6A5DXM5</accession>
<evidence type="ECO:0000256" key="3">
    <source>
        <dbReference type="ARBA" id="ARBA00022729"/>
    </source>
</evidence>
<proteinExistence type="predicted"/>
<comment type="caution">
    <text evidence="13">The sequence shown here is derived from an EMBL/GenBank/DDBJ whole genome shotgun (WGS) entry which is preliminary data.</text>
</comment>
<comment type="subcellular location">
    <subcellularLocation>
        <location evidence="1">Endoplasmic reticulum lumen</location>
    </subcellularLocation>
</comment>
<dbReference type="PROSITE" id="PS50222">
    <property type="entry name" value="EF_HAND_2"/>
    <property type="match status" value="2"/>
</dbReference>
<gene>
    <name evidence="13" type="primary">RCN1_4</name>
    <name evidence="13" type="ORF">MS3_00006878</name>
</gene>
<evidence type="ECO:0000256" key="2">
    <source>
        <dbReference type="ARBA" id="ARBA00022723"/>
    </source>
</evidence>
<dbReference type="InterPro" id="IPR011992">
    <property type="entry name" value="EF-hand-dom_pair"/>
</dbReference>
<dbReference type="CDD" id="cd16226">
    <property type="entry name" value="EFh_CREC_Calumenin_like"/>
    <property type="match status" value="1"/>
</dbReference>
<evidence type="ECO:0000256" key="4">
    <source>
        <dbReference type="ARBA" id="ARBA00022737"/>
    </source>
</evidence>
<reference evidence="13" key="2">
    <citation type="journal article" date="2019" name="Gigascience">
        <title>High-quality Schistosoma haematobium genome achieved by single-molecule and long-range sequencing.</title>
        <authorList>
            <person name="Stroehlein A.J."/>
            <person name="Korhonen P.K."/>
            <person name="Chong T.M."/>
            <person name="Lim Y.L."/>
            <person name="Chan K.G."/>
            <person name="Webster B."/>
            <person name="Rollinson D."/>
            <person name="Brindley P.J."/>
            <person name="Gasser R.B."/>
            <person name="Young N.D."/>
        </authorList>
    </citation>
    <scope>NUCLEOTIDE SEQUENCE</scope>
</reference>
<dbReference type="PROSITE" id="PS00018">
    <property type="entry name" value="EF_HAND_1"/>
    <property type="match status" value="4"/>
</dbReference>
<sequence>MLMMKMMVLSFNRYIILLILIHYTYTKPHLETVSRRDTEHFIDDPDRHDIEFDHNAFLGEETAKEFSQLTPNESEEKLKIIIRKIDKDNDEKITEYELKSWIEYVASKSKQNSTDRQWNDINPTNQSSIKWTEYLIKTYGPEEERLKDTATSESYKKAVQHDRRRWVAADLDKDDSLNKTEFTDFVHPEDRPNMRDAVIDELLEYVDKDNDGYVSEREYLVDLARAYQSTPFDENEPEAEWVERERSQFRRFRDTNQDGRMDRAEVGEWIMPSNYDPIDAETKHLFYHADTNKDGLLTEAEIIAKRDTFVSSQATNYGNALKQHEEL</sequence>
<feature type="domain" description="EF-hand" evidence="12">
    <location>
        <begin position="73"/>
        <end position="108"/>
    </location>
</feature>
<dbReference type="Gene3D" id="1.10.238.10">
    <property type="entry name" value="EF-hand"/>
    <property type="match status" value="2"/>
</dbReference>
<dbReference type="GeneID" id="24595252"/>
<dbReference type="Proteomes" id="UP000471633">
    <property type="component" value="Unassembled WGS sequence"/>
</dbReference>
<keyword evidence="6" id="KW-0106">Calcium</keyword>
<keyword evidence="14" id="KW-1185">Reference proteome</keyword>
<dbReference type="SMART" id="SM00054">
    <property type="entry name" value="EFh"/>
    <property type="match status" value="3"/>
</dbReference>
<evidence type="ECO:0000256" key="5">
    <source>
        <dbReference type="ARBA" id="ARBA00022824"/>
    </source>
</evidence>
<evidence type="ECO:0000256" key="6">
    <source>
        <dbReference type="ARBA" id="ARBA00022837"/>
    </source>
</evidence>
<organism evidence="13 14">
    <name type="scientific">Schistosoma haematobium</name>
    <name type="common">Blood fluke</name>
    <dbReference type="NCBI Taxonomy" id="6185"/>
    <lineage>
        <taxon>Eukaryota</taxon>
        <taxon>Metazoa</taxon>
        <taxon>Spiralia</taxon>
        <taxon>Lophotrochozoa</taxon>
        <taxon>Platyhelminthes</taxon>
        <taxon>Trematoda</taxon>
        <taxon>Digenea</taxon>
        <taxon>Strigeidida</taxon>
        <taxon>Schistosomatoidea</taxon>
        <taxon>Schistosomatidae</taxon>
        <taxon>Schistosoma</taxon>
    </lineage>
</organism>
<feature type="domain" description="EF-hand" evidence="12">
    <location>
        <begin position="194"/>
        <end position="229"/>
    </location>
</feature>
<dbReference type="AlphaFoldDB" id="A0A6A5DXM5"/>
<dbReference type="GO" id="GO:0005509">
    <property type="term" value="F:calcium ion binding"/>
    <property type="evidence" value="ECO:0007669"/>
    <property type="project" value="InterPro"/>
</dbReference>
<comment type="function">
    <text evidence="9">Probable molecular chaperone assisting protein biosynthesis and transport in the endoplasmic reticulum. Required for the proper biosynthesis and transport of pulmonary surfactant-associated protein A/SP-A, pulmonary surfactant-associated protein D/SP-D and the lipid transporter ABCA3. By regulating both the proper expression and the degradation through the endoplasmic reticulum-associated protein degradation pathway of these proteins plays a crucial role in pulmonary surfactant homeostasis. Has an anti-fibrotic activity by negatively regulating the secretion of type I and type III collagens. This calcium-binding protein also transiently associates with immature PCSK6 and regulates its secretion.</text>
</comment>
<reference evidence="13" key="1">
    <citation type="journal article" date="2012" name="Nat. Genet.">
        <title>Whole-genome sequence of Schistosoma haematobium.</title>
        <authorList>
            <person name="Young N.D."/>
            <person name="Jex A.R."/>
            <person name="Li B."/>
            <person name="Liu S."/>
            <person name="Yang L."/>
            <person name="Xiong Z."/>
            <person name="Li Y."/>
            <person name="Cantacessi C."/>
            <person name="Hall R.S."/>
            <person name="Xu X."/>
            <person name="Chen F."/>
            <person name="Wu X."/>
            <person name="Zerlotini A."/>
            <person name="Oliveira G."/>
            <person name="Hofmann A."/>
            <person name="Zhang G."/>
            <person name="Fang X."/>
            <person name="Kang Y."/>
            <person name="Campbell B.E."/>
            <person name="Loukas A."/>
            <person name="Ranganathan S."/>
            <person name="Rollinson D."/>
            <person name="Rinaldi G."/>
            <person name="Brindley P.J."/>
            <person name="Yang H."/>
            <person name="Wang J."/>
            <person name="Wang J."/>
            <person name="Gasser R.B."/>
        </authorList>
    </citation>
    <scope>NUCLEOTIDE SEQUENCE</scope>
</reference>
<dbReference type="RefSeq" id="XP_012799306.2">
    <property type="nucleotide sequence ID" value="XM_012943852.3"/>
</dbReference>
<evidence type="ECO:0000259" key="12">
    <source>
        <dbReference type="PROSITE" id="PS50222"/>
    </source>
</evidence>
<keyword evidence="7" id="KW-0325">Glycoprotein</keyword>
<keyword evidence="8" id="KW-0143">Chaperone</keyword>
<dbReference type="FunFam" id="1.10.238.10:FF:000104">
    <property type="entry name" value="calumenin isoform X1"/>
    <property type="match status" value="1"/>
</dbReference>
<evidence type="ECO:0000256" key="7">
    <source>
        <dbReference type="ARBA" id="ARBA00023180"/>
    </source>
</evidence>
<dbReference type="PANTHER" id="PTHR10827:SF52">
    <property type="entry name" value="IP16409P"/>
    <property type="match status" value="1"/>
</dbReference>
<dbReference type="CTD" id="24595252"/>
<reference evidence="13" key="3">
    <citation type="submission" date="2021-06" db="EMBL/GenBank/DDBJ databases">
        <title>Chromosome-level genome assembly for S. haematobium.</title>
        <authorList>
            <person name="Stroehlein A.J."/>
        </authorList>
    </citation>
    <scope>NUCLEOTIDE SEQUENCE</scope>
</reference>
<evidence type="ECO:0000256" key="1">
    <source>
        <dbReference type="ARBA" id="ARBA00004319"/>
    </source>
</evidence>
<evidence type="ECO:0000256" key="10">
    <source>
        <dbReference type="ARBA" id="ARBA00063143"/>
    </source>
</evidence>
<dbReference type="SUPFAM" id="SSF47473">
    <property type="entry name" value="EF-hand"/>
    <property type="match status" value="2"/>
</dbReference>
<dbReference type="InterPro" id="IPR018247">
    <property type="entry name" value="EF_Hand_1_Ca_BS"/>
</dbReference>
<dbReference type="EMBL" id="AMPZ03000004">
    <property type="protein sequence ID" value="KAH9585709.1"/>
    <property type="molecule type" value="Genomic_DNA"/>
</dbReference>
<evidence type="ECO:0000313" key="14">
    <source>
        <dbReference type="Proteomes" id="UP000471633"/>
    </source>
</evidence>